<organism evidence="1 2">
    <name type="scientific">Olleya namhaensis</name>
    <dbReference type="NCBI Taxonomy" id="1144750"/>
    <lineage>
        <taxon>Bacteria</taxon>
        <taxon>Pseudomonadati</taxon>
        <taxon>Bacteroidota</taxon>
        <taxon>Flavobacteriia</taxon>
        <taxon>Flavobacteriales</taxon>
        <taxon>Flavobacteriaceae</taxon>
    </lineage>
</organism>
<dbReference type="Proteomes" id="UP000199559">
    <property type="component" value="Unassembled WGS sequence"/>
</dbReference>
<evidence type="ECO:0000313" key="1">
    <source>
        <dbReference type="EMBL" id="SFI93983.1"/>
    </source>
</evidence>
<dbReference type="EMBL" id="FORM01000003">
    <property type="protein sequence ID" value="SFI93983.1"/>
    <property type="molecule type" value="Genomic_DNA"/>
</dbReference>
<dbReference type="AlphaFoldDB" id="A0A1I3MAH5"/>
<reference evidence="2" key="1">
    <citation type="submission" date="2016-10" db="EMBL/GenBank/DDBJ databases">
        <authorList>
            <person name="Varghese N."/>
            <person name="Submissions S."/>
        </authorList>
    </citation>
    <scope>NUCLEOTIDE SEQUENCE [LARGE SCALE GENOMIC DNA]</scope>
    <source>
        <strain evidence="2">DSM 28881</strain>
    </source>
</reference>
<dbReference type="RefSeq" id="WP_090838500.1">
    <property type="nucleotide sequence ID" value="NZ_FORM01000003.1"/>
</dbReference>
<name>A0A1I3MAH5_9FLAO</name>
<dbReference type="STRING" id="1144750.SAMN05443431_10376"/>
<keyword evidence="2" id="KW-1185">Reference proteome</keyword>
<accession>A0A1I3MAH5</accession>
<sequence length="141" mass="16371">MNVTKSNLYNSISKEHNLSLGDLFLFENVAVIQVHEGMHVDIDSLQDCLEILYDFYEKRKKPFSLISNRINKYSIEVLDYPKYSSLFDNICMYGIIGYSSFSEMNISIEKRFSKMKTLTFNTLNEAFTYSNTVAQNKVSIN</sequence>
<protein>
    <submittedName>
        <fullName evidence="1">Uncharacterized protein</fullName>
    </submittedName>
</protein>
<gene>
    <name evidence="1" type="ORF">SAMN05443431_10376</name>
</gene>
<evidence type="ECO:0000313" key="2">
    <source>
        <dbReference type="Proteomes" id="UP000199559"/>
    </source>
</evidence>
<proteinExistence type="predicted"/>